<proteinExistence type="predicted"/>
<dbReference type="InterPro" id="IPR021428">
    <property type="entry name" value="DUF3078"/>
</dbReference>
<protein>
    <submittedName>
        <fullName evidence="1">DUF3078 domain-containing protein</fullName>
    </submittedName>
</protein>
<name>A0A4Y8WQE1_9PORP</name>
<sequence>MKVARSLYIALALGFGLLSNNVEAQEFASTPDYAMNILLNDTLGAALSQEAKQIIGRPFSPDQLPTAEELRLKALLNAPLVVDAKNFKSLTIDVPETKPRYSNLSTWTERLLEEQDKIAQTSTFAQSVGRWSHLRLLREQLMLTHPQFADIMVGQLPGTMKGNQIATSGYNGELAQLSVVQKPTGEIAGGEIERKYWWHKFEGSIHFAQNQVSKNWHKGGYNSLNFNTRIFYNATYEKGKVKWVNELEYRLGLFSNVPDTDDKLQLKIGEDSFRANSNLGIKAYKNWYYTTDVQLRSQLLKNTKENGTLITRPFAPLVLDAGLGMKYDINLKNFRSNPFARFRFTANVAPLAANLAYTYTDDIDKGRIGFVQDQRFRARLGSSIHLNLNWDFSTSLNWTSRLFYSTSYKHVEIEFDNSINYAFTRFFTARFSLNTRFDDSVILPADMPKTFMNLLQYNQLFSLGFSYKI</sequence>
<dbReference type="EMBL" id="SPNC01000026">
    <property type="protein sequence ID" value="TFH96219.1"/>
    <property type="molecule type" value="Genomic_DNA"/>
</dbReference>
<evidence type="ECO:0000313" key="2">
    <source>
        <dbReference type="Proteomes" id="UP000297225"/>
    </source>
</evidence>
<dbReference type="AlphaFoldDB" id="A0A4Y8WQE1"/>
<gene>
    <name evidence="1" type="ORF">E4P47_02825</name>
</gene>
<comment type="caution">
    <text evidence="1">The sequence shown here is derived from an EMBL/GenBank/DDBJ whole genome shotgun (WGS) entry which is preliminary data.</text>
</comment>
<dbReference type="Proteomes" id="UP000297225">
    <property type="component" value="Unassembled WGS sequence"/>
</dbReference>
<evidence type="ECO:0000313" key="1">
    <source>
        <dbReference type="EMBL" id="TFH96219.1"/>
    </source>
</evidence>
<accession>A0A4Y8WQE1</accession>
<organism evidence="1 2">
    <name type="scientific">Porphyromonas levii</name>
    <dbReference type="NCBI Taxonomy" id="28114"/>
    <lineage>
        <taxon>Bacteria</taxon>
        <taxon>Pseudomonadati</taxon>
        <taxon>Bacteroidota</taxon>
        <taxon>Bacteroidia</taxon>
        <taxon>Bacteroidales</taxon>
        <taxon>Porphyromonadaceae</taxon>
        <taxon>Porphyromonas</taxon>
    </lineage>
</organism>
<dbReference type="GeneID" id="66796700"/>
<dbReference type="RefSeq" id="WP_018358957.1">
    <property type="nucleotide sequence ID" value="NZ_CP197400.1"/>
</dbReference>
<keyword evidence="2" id="KW-1185">Reference proteome</keyword>
<dbReference type="STRING" id="1122973.GCA_000379925_01731"/>
<dbReference type="Pfam" id="PF11276">
    <property type="entry name" value="DUF3078"/>
    <property type="match status" value="1"/>
</dbReference>
<reference evidence="1 2" key="1">
    <citation type="submission" date="2019-03" db="EMBL/GenBank/DDBJ databases">
        <title>Porphyromonas levii Isolated from the Uterus of Dairy Cows.</title>
        <authorList>
            <person name="Francis A.M."/>
        </authorList>
    </citation>
    <scope>NUCLEOTIDE SEQUENCE [LARGE SCALE GENOMIC DNA]</scope>
    <source>
        <strain evidence="1 2">AF5678</strain>
    </source>
</reference>
<dbReference type="OrthoDB" id="1495718at2"/>